<sequence>MRALGKSAAAGLTAAALVGAGVSAAFADNIVLTGDDVTSTAGGTLDLGTVACKSVVTSNVLVAAIRRGNGDKADPVFANGTAVAVSVTGVTGTGLTAAPGSDATIDLESNWTSFAPGSGHVSQDTATVVARLATSTVSGAGTGSISFVATGVATDGDTIRRTDSLKVSWNTAPCPTNTAPTAPGAPVASATPTQGGFSLSWAPSTDAENNAVTYTLEGKDADDAGFTPVATGLTSPSHTFVAGAPAEGTWTYRVKAVETSTSPALESAYGPASSPVVVDRTKPNAPTASPDRAADYTDVATGAWWKDSVTVSFADNGDPNLPDSSVGSGVAAWSDSETVTVTGPFTTGSRTVTDRAGNVSAPTTFSGSVDAAAPLVSLACPTAPVVKGSTAYATWTASDLGSGLATAASGQVALDTSAVGSRSVVAPAGTAVDNVGHQSAATEACSYSVVYDFHGFFQPVDMDKVNVAKAGSSIPIKFSLSGFQGMDIIAAGYPKFTITGTSQTGDAIEQTVTAGGSSLSYDPVADQYVYVWKTDKAWAGKSGTFTLRLADGTDHTAKFSFKK</sequence>
<dbReference type="SUPFAM" id="SSF49265">
    <property type="entry name" value="Fibronectin type III"/>
    <property type="match status" value="1"/>
</dbReference>
<dbReference type="InterPro" id="IPR036116">
    <property type="entry name" value="FN3_sf"/>
</dbReference>
<proteinExistence type="predicted"/>
<keyword evidence="1" id="KW-0326">Glycosidase</keyword>
<evidence type="ECO:0000256" key="1">
    <source>
        <dbReference type="ARBA" id="ARBA00023295"/>
    </source>
</evidence>
<keyword evidence="7" id="KW-1185">Reference proteome</keyword>
<feature type="chain" id="PRO_5011594292" description="Fibronectin type-III domain-containing protein" evidence="4">
    <location>
        <begin position="28"/>
        <end position="563"/>
    </location>
</feature>
<evidence type="ECO:0000259" key="5">
    <source>
        <dbReference type="PROSITE" id="PS50853"/>
    </source>
</evidence>
<dbReference type="GO" id="GO:0016798">
    <property type="term" value="F:hydrolase activity, acting on glycosyl bonds"/>
    <property type="evidence" value="ECO:0007669"/>
    <property type="project" value="UniProtKB-KW"/>
</dbReference>
<protein>
    <recommendedName>
        <fullName evidence="5">Fibronectin type-III domain-containing protein</fullName>
    </recommendedName>
</protein>
<organism evidence="6 7">
    <name type="scientific">Pedococcus cremeus</name>
    <dbReference type="NCBI Taxonomy" id="587636"/>
    <lineage>
        <taxon>Bacteria</taxon>
        <taxon>Bacillati</taxon>
        <taxon>Actinomycetota</taxon>
        <taxon>Actinomycetes</taxon>
        <taxon>Micrococcales</taxon>
        <taxon>Intrasporangiaceae</taxon>
        <taxon>Pedococcus</taxon>
    </lineage>
</organism>
<dbReference type="PROSITE" id="PS50853">
    <property type="entry name" value="FN3"/>
    <property type="match status" value="1"/>
</dbReference>
<dbReference type="Gene3D" id="2.60.40.10">
    <property type="entry name" value="Immunoglobulins"/>
    <property type="match status" value="1"/>
</dbReference>
<name>A0A1H9QS15_9MICO</name>
<dbReference type="Proteomes" id="UP000199019">
    <property type="component" value="Unassembled WGS sequence"/>
</dbReference>
<dbReference type="GO" id="GO:0000272">
    <property type="term" value="P:polysaccharide catabolic process"/>
    <property type="evidence" value="ECO:0007669"/>
    <property type="project" value="UniProtKB-KW"/>
</dbReference>
<accession>A0A1H9QS15</accession>
<dbReference type="InterPro" id="IPR003961">
    <property type="entry name" value="FN3_dom"/>
</dbReference>
<dbReference type="AlphaFoldDB" id="A0A1H9QS15"/>
<gene>
    <name evidence="6" type="ORF">SAMN05216199_0723</name>
</gene>
<evidence type="ECO:0000256" key="3">
    <source>
        <dbReference type="SAM" id="MobiDB-lite"/>
    </source>
</evidence>
<keyword evidence="2" id="KW-0624">Polysaccharide degradation</keyword>
<dbReference type="RefSeq" id="WP_091755404.1">
    <property type="nucleotide sequence ID" value="NZ_FOHB01000001.1"/>
</dbReference>
<dbReference type="NCBIfam" id="NF038114">
    <property type="entry name" value="rightmost"/>
    <property type="match status" value="1"/>
</dbReference>
<evidence type="ECO:0000313" key="7">
    <source>
        <dbReference type="Proteomes" id="UP000199019"/>
    </source>
</evidence>
<keyword evidence="1" id="KW-0378">Hydrolase</keyword>
<evidence type="ECO:0000256" key="2">
    <source>
        <dbReference type="ARBA" id="ARBA00023326"/>
    </source>
</evidence>
<feature type="region of interest" description="Disordered" evidence="3">
    <location>
        <begin position="265"/>
        <end position="293"/>
    </location>
</feature>
<dbReference type="STRING" id="587636.SAMN05216199_0723"/>
<evidence type="ECO:0000313" key="6">
    <source>
        <dbReference type="EMBL" id="SER63025.1"/>
    </source>
</evidence>
<dbReference type="EMBL" id="FOHB01000001">
    <property type="protein sequence ID" value="SER63025.1"/>
    <property type="molecule type" value="Genomic_DNA"/>
</dbReference>
<feature type="signal peptide" evidence="4">
    <location>
        <begin position="1"/>
        <end position="27"/>
    </location>
</feature>
<feature type="domain" description="Fibronectin type-III" evidence="5">
    <location>
        <begin position="182"/>
        <end position="284"/>
    </location>
</feature>
<dbReference type="OrthoDB" id="5377264at2"/>
<keyword evidence="4" id="KW-0732">Signal</keyword>
<dbReference type="InterPro" id="IPR013783">
    <property type="entry name" value="Ig-like_fold"/>
</dbReference>
<evidence type="ECO:0000256" key="4">
    <source>
        <dbReference type="SAM" id="SignalP"/>
    </source>
</evidence>
<keyword evidence="2" id="KW-0119">Carbohydrate metabolism</keyword>
<reference evidence="7" key="1">
    <citation type="submission" date="2016-10" db="EMBL/GenBank/DDBJ databases">
        <authorList>
            <person name="Varghese N."/>
            <person name="Submissions S."/>
        </authorList>
    </citation>
    <scope>NUCLEOTIDE SEQUENCE [LARGE SCALE GENOMIC DNA]</scope>
    <source>
        <strain evidence="7">CGMCC 1.6963</strain>
    </source>
</reference>